<dbReference type="OrthoDB" id="9855293at2"/>
<keyword evidence="1" id="KW-0812">Transmembrane</keyword>
<reference evidence="3 4" key="3">
    <citation type="submission" date="2019-11" db="EMBL/GenBank/DDBJ databases">
        <title>Type strains purchased from KCTC, JCM and DSMZ.</title>
        <authorList>
            <person name="Lu H."/>
        </authorList>
    </citation>
    <scope>NUCLEOTIDE SEQUENCE [LARGE SCALE GENOMIC DNA]</scope>
    <source>
        <strain evidence="3 4">KCTC 52429</strain>
    </source>
</reference>
<evidence type="ECO:0000313" key="2">
    <source>
        <dbReference type="EMBL" id="GGC21474.1"/>
    </source>
</evidence>
<evidence type="ECO:0000313" key="4">
    <source>
        <dbReference type="Proteomes" id="UP000430634"/>
    </source>
</evidence>
<proteinExistence type="predicted"/>
<organism evidence="3 4">
    <name type="scientific">Pseudoduganella buxea</name>
    <dbReference type="NCBI Taxonomy" id="1949069"/>
    <lineage>
        <taxon>Bacteria</taxon>
        <taxon>Pseudomonadati</taxon>
        <taxon>Pseudomonadota</taxon>
        <taxon>Betaproteobacteria</taxon>
        <taxon>Burkholderiales</taxon>
        <taxon>Oxalobacteraceae</taxon>
        <taxon>Telluria group</taxon>
        <taxon>Pseudoduganella</taxon>
    </lineage>
</organism>
<feature type="transmembrane region" description="Helical" evidence="1">
    <location>
        <begin position="48"/>
        <end position="68"/>
    </location>
</feature>
<dbReference type="AlphaFoldDB" id="A0A6I3T050"/>
<dbReference type="EMBL" id="WNKZ01000059">
    <property type="protein sequence ID" value="MTV54724.1"/>
    <property type="molecule type" value="Genomic_DNA"/>
</dbReference>
<name>A0A6I3T050_9BURK</name>
<dbReference type="Proteomes" id="UP000622638">
    <property type="component" value="Unassembled WGS sequence"/>
</dbReference>
<feature type="transmembrane region" description="Helical" evidence="1">
    <location>
        <begin position="88"/>
        <end position="108"/>
    </location>
</feature>
<accession>A0A6I3T050</accession>
<dbReference type="RefSeq" id="WP_155472011.1">
    <property type="nucleotide sequence ID" value="NZ_BMKG01000030.1"/>
</dbReference>
<evidence type="ECO:0000313" key="3">
    <source>
        <dbReference type="EMBL" id="MTV54724.1"/>
    </source>
</evidence>
<keyword evidence="1" id="KW-0472">Membrane</keyword>
<evidence type="ECO:0000313" key="5">
    <source>
        <dbReference type="Proteomes" id="UP000622638"/>
    </source>
</evidence>
<reference evidence="2" key="1">
    <citation type="journal article" date="2014" name="Int. J. Syst. Evol. Microbiol.">
        <title>Complete genome of a new Firmicutes species belonging to the dominant human colonic microbiota ('Ruminococcus bicirculans') reveals two chromosomes and a selective capacity to utilize plant glucans.</title>
        <authorList>
            <consortium name="NISC Comparative Sequencing Program"/>
            <person name="Wegmann U."/>
            <person name="Louis P."/>
            <person name="Goesmann A."/>
            <person name="Henrissat B."/>
            <person name="Duncan S.H."/>
            <person name="Flint H.J."/>
        </authorList>
    </citation>
    <scope>NUCLEOTIDE SEQUENCE</scope>
    <source>
        <strain evidence="2">CGMCC 1.15931</strain>
    </source>
</reference>
<reference evidence="2" key="4">
    <citation type="submission" date="2024-05" db="EMBL/GenBank/DDBJ databases">
        <authorList>
            <person name="Sun Q."/>
            <person name="Zhou Y."/>
        </authorList>
    </citation>
    <scope>NUCLEOTIDE SEQUENCE</scope>
    <source>
        <strain evidence="2">CGMCC 1.15931</strain>
    </source>
</reference>
<dbReference type="EMBL" id="BMKG01000030">
    <property type="protein sequence ID" value="GGC21474.1"/>
    <property type="molecule type" value="Genomic_DNA"/>
</dbReference>
<protein>
    <recommendedName>
        <fullName evidence="6">SLATT domain-containing protein</fullName>
    </recommendedName>
</protein>
<dbReference type="Proteomes" id="UP000430634">
    <property type="component" value="Unassembled WGS sequence"/>
</dbReference>
<sequence>MNHPMPPPEAGQDGQDGPSARATFLKILRDKRQAVDRLNARLYRRGNFLTLLTVIASALATVLTAAPAIGGARLTQALGSAGPDSPSWRILCGLAAICSGLAAIATNLHRHYDISARLARTEASAARLEALDVQVDLGACPVPDALGQYQKILADTPHL</sequence>
<reference evidence="5" key="2">
    <citation type="journal article" date="2019" name="Int. J. Syst. Evol. Microbiol.">
        <title>The Global Catalogue of Microorganisms (GCM) 10K type strain sequencing project: providing services to taxonomists for standard genome sequencing and annotation.</title>
        <authorList>
            <consortium name="The Broad Institute Genomics Platform"/>
            <consortium name="The Broad Institute Genome Sequencing Center for Infectious Disease"/>
            <person name="Wu L."/>
            <person name="Ma J."/>
        </authorList>
    </citation>
    <scope>NUCLEOTIDE SEQUENCE [LARGE SCALE GENOMIC DNA]</scope>
    <source>
        <strain evidence="5">CGMCC 1.15931</strain>
    </source>
</reference>
<gene>
    <name evidence="2" type="ORF">GCM10011572_48650</name>
    <name evidence="3" type="ORF">GM672_18500</name>
</gene>
<keyword evidence="5" id="KW-1185">Reference proteome</keyword>
<evidence type="ECO:0000256" key="1">
    <source>
        <dbReference type="SAM" id="Phobius"/>
    </source>
</evidence>
<comment type="caution">
    <text evidence="3">The sequence shown here is derived from an EMBL/GenBank/DDBJ whole genome shotgun (WGS) entry which is preliminary data.</text>
</comment>
<evidence type="ECO:0008006" key="6">
    <source>
        <dbReference type="Google" id="ProtNLM"/>
    </source>
</evidence>
<keyword evidence="1" id="KW-1133">Transmembrane helix</keyword>